<dbReference type="AlphaFoldDB" id="A0AAV7HFW0"/>
<keyword evidence="2" id="KW-1185">Reference proteome</keyword>
<organism evidence="1 2">
    <name type="scientific">Cotesia glomerata</name>
    <name type="common">Lepidopteran parasitic wasp</name>
    <name type="synonym">Apanteles glomeratus</name>
    <dbReference type="NCBI Taxonomy" id="32391"/>
    <lineage>
        <taxon>Eukaryota</taxon>
        <taxon>Metazoa</taxon>
        <taxon>Ecdysozoa</taxon>
        <taxon>Arthropoda</taxon>
        <taxon>Hexapoda</taxon>
        <taxon>Insecta</taxon>
        <taxon>Pterygota</taxon>
        <taxon>Neoptera</taxon>
        <taxon>Endopterygota</taxon>
        <taxon>Hymenoptera</taxon>
        <taxon>Apocrita</taxon>
        <taxon>Ichneumonoidea</taxon>
        <taxon>Braconidae</taxon>
        <taxon>Microgastrinae</taxon>
        <taxon>Cotesia</taxon>
    </lineage>
</organism>
<dbReference type="EMBL" id="JAHXZJ010002668">
    <property type="protein sequence ID" value="KAH0537411.1"/>
    <property type="molecule type" value="Genomic_DNA"/>
</dbReference>
<accession>A0AAV7HFW0</accession>
<dbReference type="Proteomes" id="UP000826195">
    <property type="component" value="Unassembled WGS sequence"/>
</dbReference>
<gene>
    <name evidence="1" type="ORF">KQX54_000621</name>
</gene>
<reference evidence="1 2" key="1">
    <citation type="journal article" date="2021" name="J. Hered.">
        <title>A chromosome-level genome assembly of the parasitoid wasp, Cotesia glomerata (Hymenoptera: Braconidae).</title>
        <authorList>
            <person name="Pinto B.J."/>
            <person name="Weis J.J."/>
            <person name="Gamble T."/>
            <person name="Ode P.J."/>
            <person name="Paul R."/>
            <person name="Zaspel J.M."/>
        </authorList>
    </citation>
    <scope>NUCLEOTIDE SEQUENCE [LARGE SCALE GENOMIC DNA]</scope>
    <source>
        <strain evidence="1">CgM1</strain>
    </source>
</reference>
<comment type="caution">
    <text evidence="1">The sequence shown here is derived from an EMBL/GenBank/DDBJ whole genome shotgun (WGS) entry which is preliminary data.</text>
</comment>
<proteinExistence type="predicted"/>
<evidence type="ECO:0000313" key="2">
    <source>
        <dbReference type="Proteomes" id="UP000826195"/>
    </source>
</evidence>
<protein>
    <submittedName>
        <fullName evidence="1">Uncharacterized protein</fullName>
    </submittedName>
</protein>
<name>A0AAV7HFW0_COTGL</name>
<evidence type="ECO:0000313" key="1">
    <source>
        <dbReference type="EMBL" id="KAH0537411.1"/>
    </source>
</evidence>
<sequence>MDSPEEYQKVMLLYPFPVNPIGSGQNKFPIDEKILFSRFGIPARPSNYQTYFAYELCPFPAFNLRESNHDPQNYGRQCTIVFDSMMSDLDSIKQSEKLLSLPATTVTTEIYFDESKSTTKKKEILFQNQKNKSRFIEELINVLRANGFMVKVTQLDNINRRIVDEAIVKSNEKLVTVIGGNVDALCLLATFTPNNSNIYFYIPGKKWYSTSIIQKQYQLLYPYLHIIRAITDCDVTSSFFNVSKKTC</sequence>